<keyword evidence="2" id="KW-0813">Transport</keyword>
<evidence type="ECO:0000313" key="6">
    <source>
        <dbReference type="EMBL" id="GAA4317564.1"/>
    </source>
</evidence>
<organism evidence="6 7">
    <name type="scientific">Flaviaesturariibacter amylovorans</name>
    <dbReference type="NCBI Taxonomy" id="1084520"/>
    <lineage>
        <taxon>Bacteria</taxon>
        <taxon>Pseudomonadati</taxon>
        <taxon>Bacteroidota</taxon>
        <taxon>Chitinophagia</taxon>
        <taxon>Chitinophagales</taxon>
        <taxon>Chitinophagaceae</taxon>
        <taxon>Flaviaestuariibacter</taxon>
    </lineage>
</organism>
<feature type="domain" description="ABC transporter" evidence="5">
    <location>
        <begin position="5"/>
        <end position="229"/>
    </location>
</feature>
<dbReference type="GO" id="GO:0005524">
    <property type="term" value="F:ATP binding"/>
    <property type="evidence" value="ECO:0007669"/>
    <property type="project" value="UniProtKB-KW"/>
</dbReference>
<gene>
    <name evidence="6" type="ORF">GCM10023184_01290</name>
</gene>
<comment type="similarity">
    <text evidence="1">Belongs to the ABC transporter superfamily.</text>
</comment>
<proteinExistence type="inferred from homology"/>
<keyword evidence="3" id="KW-0547">Nucleotide-binding</keyword>
<dbReference type="PANTHER" id="PTHR43335">
    <property type="entry name" value="ABC TRANSPORTER, ATP-BINDING PROTEIN"/>
    <property type="match status" value="1"/>
</dbReference>
<dbReference type="PROSITE" id="PS50893">
    <property type="entry name" value="ABC_TRANSPORTER_2"/>
    <property type="match status" value="1"/>
</dbReference>
<dbReference type="InterPro" id="IPR003439">
    <property type="entry name" value="ABC_transporter-like_ATP-bd"/>
</dbReference>
<dbReference type="SMART" id="SM00382">
    <property type="entry name" value="AAA"/>
    <property type="match status" value="1"/>
</dbReference>
<dbReference type="RefSeq" id="WP_345252644.1">
    <property type="nucleotide sequence ID" value="NZ_BAABGY010000001.1"/>
</dbReference>
<dbReference type="Pfam" id="PF00005">
    <property type="entry name" value="ABC_tran"/>
    <property type="match status" value="1"/>
</dbReference>
<evidence type="ECO:0000313" key="7">
    <source>
        <dbReference type="Proteomes" id="UP001501725"/>
    </source>
</evidence>
<dbReference type="Proteomes" id="UP001501725">
    <property type="component" value="Unassembled WGS sequence"/>
</dbReference>
<dbReference type="InterPro" id="IPR027417">
    <property type="entry name" value="P-loop_NTPase"/>
</dbReference>
<reference evidence="7" key="1">
    <citation type="journal article" date="2019" name="Int. J. Syst. Evol. Microbiol.">
        <title>The Global Catalogue of Microorganisms (GCM) 10K type strain sequencing project: providing services to taxonomists for standard genome sequencing and annotation.</title>
        <authorList>
            <consortium name="The Broad Institute Genomics Platform"/>
            <consortium name="The Broad Institute Genome Sequencing Center for Infectious Disease"/>
            <person name="Wu L."/>
            <person name="Ma J."/>
        </authorList>
    </citation>
    <scope>NUCLEOTIDE SEQUENCE [LARGE SCALE GENOMIC DNA]</scope>
    <source>
        <strain evidence="7">JCM 17919</strain>
    </source>
</reference>
<evidence type="ECO:0000256" key="3">
    <source>
        <dbReference type="ARBA" id="ARBA00022741"/>
    </source>
</evidence>
<dbReference type="EMBL" id="BAABGY010000001">
    <property type="protein sequence ID" value="GAA4317564.1"/>
    <property type="molecule type" value="Genomic_DNA"/>
</dbReference>
<protein>
    <submittedName>
        <fullName evidence="6">ABC transporter ATP-binding protein</fullName>
    </submittedName>
</protein>
<dbReference type="PROSITE" id="PS00211">
    <property type="entry name" value="ABC_TRANSPORTER_1"/>
    <property type="match status" value="1"/>
</dbReference>
<dbReference type="InterPro" id="IPR017871">
    <property type="entry name" value="ABC_transporter-like_CS"/>
</dbReference>
<dbReference type="InterPro" id="IPR003593">
    <property type="entry name" value="AAA+_ATPase"/>
</dbReference>
<dbReference type="SUPFAM" id="SSF52540">
    <property type="entry name" value="P-loop containing nucleoside triphosphate hydrolases"/>
    <property type="match status" value="1"/>
</dbReference>
<evidence type="ECO:0000259" key="5">
    <source>
        <dbReference type="PROSITE" id="PS50893"/>
    </source>
</evidence>
<evidence type="ECO:0000256" key="2">
    <source>
        <dbReference type="ARBA" id="ARBA00022448"/>
    </source>
</evidence>
<evidence type="ECO:0000256" key="4">
    <source>
        <dbReference type="ARBA" id="ARBA00022840"/>
    </source>
</evidence>
<accession>A0ABP8G578</accession>
<keyword evidence="7" id="KW-1185">Reference proteome</keyword>
<dbReference type="Gene3D" id="3.40.50.300">
    <property type="entry name" value="P-loop containing nucleotide triphosphate hydrolases"/>
    <property type="match status" value="1"/>
</dbReference>
<evidence type="ECO:0000256" key="1">
    <source>
        <dbReference type="ARBA" id="ARBA00005417"/>
    </source>
</evidence>
<comment type="caution">
    <text evidence="6">The sequence shown here is derived from an EMBL/GenBank/DDBJ whole genome shotgun (WGS) entry which is preliminary data.</text>
</comment>
<name>A0ABP8G578_9BACT</name>
<keyword evidence="4 6" id="KW-0067">ATP-binding</keyword>
<dbReference type="PANTHER" id="PTHR43335:SF2">
    <property type="entry name" value="ABC TRANSPORTER, ATP-BINDING PROTEIN"/>
    <property type="match status" value="1"/>
</dbReference>
<sequence length="304" mass="32514">MSAVLSLSQVRKSYGPVQALKDVSFSVPEGSVFGILGPNGSGKTTLLSIILDVLKADGGSFLWFGQPGSPEGRRRIGSLLETPNFYHYLSAVDNLRITQSISGRGTGTDIEAVLHQVKLHERRKSAFKTYSLGMKQRLAIAAALLGSPRVLVLDEPTNGLDPVGIAEIRALITELKNAGHTIIMASHLLDEVEKVCTHVAILKKGSLVVTGEVNEVMQDEDVVELGAADLNALAAAVRSFGSGHHIDRAAGTVQFTLPKRSAQLDAINSHCFSQGIVLSHLLLKKKRLEARFFELTGDAEGSAS</sequence>